<feature type="non-terminal residue" evidence="1">
    <location>
        <position position="35"/>
    </location>
</feature>
<dbReference type="AlphaFoldDB" id="X1DIB9"/>
<reference evidence="1" key="1">
    <citation type="journal article" date="2014" name="Front. Microbiol.">
        <title>High frequency of phylogenetically diverse reductive dehalogenase-homologous genes in deep subseafloor sedimentary metagenomes.</title>
        <authorList>
            <person name="Kawai M."/>
            <person name="Futagami T."/>
            <person name="Toyoda A."/>
            <person name="Takaki Y."/>
            <person name="Nishi S."/>
            <person name="Hori S."/>
            <person name="Arai W."/>
            <person name="Tsubouchi T."/>
            <person name="Morono Y."/>
            <person name="Uchiyama I."/>
            <person name="Ito T."/>
            <person name="Fujiyama A."/>
            <person name="Inagaki F."/>
            <person name="Takami H."/>
        </authorList>
    </citation>
    <scope>NUCLEOTIDE SEQUENCE</scope>
    <source>
        <strain evidence="1">Expedition CK06-06</strain>
    </source>
</reference>
<accession>X1DIB9</accession>
<dbReference type="EMBL" id="BART01038830">
    <property type="protein sequence ID" value="GAH08010.1"/>
    <property type="molecule type" value="Genomic_DNA"/>
</dbReference>
<protein>
    <submittedName>
        <fullName evidence="1">Uncharacterized protein</fullName>
    </submittedName>
</protein>
<evidence type="ECO:0000313" key="1">
    <source>
        <dbReference type="EMBL" id="GAH08010.1"/>
    </source>
</evidence>
<proteinExistence type="predicted"/>
<name>X1DIB9_9ZZZZ</name>
<comment type="caution">
    <text evidence="1">The sequence shown here is derived from an EMBL/GenBank/DDBJ whole genome shotgun (WGS) entry which is preliminary data.</text>
</comment>
<organism evidence="1">
    <name type="scientific">marine sediment metagenome</name>
    <dbReference type="NCBI Taxonomy" id="412755"/>
    <lineage>
        <taxon>unclassified sequences</taxon>
        <taxon>metagenomes</taxon>
        <taxon>ecological metagenomes</taxon>
    </lineage>
</organism>
<gene>
    <name evidence="1" type="ORF">S01H4_64167</name>
</gene>
<sequence length="35" mass="3896">MLLLLFLFNFYLTHAVGANGATGIQENPSLRARVF</sequence>